<protein>
    <submittedName>
        <fullName evidence="4">CheY-like receiver-containing protein</fullName>
    </submittedName>
</protein>
<keyword evidence="5" id="KW-1185">Reference proteome</keyword>
<dbReference type="InterPro" id="IPR001789">
    <property type="entry name" value="Sig_transdc_resp-reg_receiver"/>
</dbReference>
<name>H8I9E3_METCZ</name>
<dbReference type="OrthoDB" id="2830at2157"/>
<evidence type="ECO:0000313" key="4">
    <source>
        <dbReference type="EMBL" id="AFC99561.1"/>
    </source>
</evidence>
<proteinExistence type="predicted"/>
<dbReference type="PANTHER" id="PTHR44591">
    <property type="entry name" value="STRESS RESPONSE REGULATOR PROTEIN 1"/>
    <property type="match status" value="1"/>
</dbReference>
<dbReference type="GO" id="GO:0000160">
    <property type="term" value="P:phosphorelay signal transduction system"/>
    <property type="evidence" value="ECO:0007669"/>
    <property type="project" value="InterPro"/>
</dbReference>
<dbReference type="SUPFAM" id="SSF52172">
    <property type="entry name" value="CheY-like"/>
    <property type="match status" value="1"/>
</dbReference>
<accession>H8I9E3</accession>
<dbReference type="PANTHER" id="PTHR44591:SF3">
    <property type="entry name" value="RESPONSE REGULATORY DOMAIN-CONTAINING PROTEIN"/>
    <property type="match status" value="1"/>
</dbReference>
<dbReference type="SMART" id="SM00448">
    <property type="entry name" value="REC"/>
    <property type="match status" value="1"/>
</dbReference>
<dbReference type="Proteomes" id="UP000005233">
    <property type="component" value="Chromosome"/>
</dbReference>
<dbReference type="PROSITE" id="PS50110">
    <property type="entry name" value="RESPONSE_REGULATORY"/>
    <property type="match status" value="1"/>
</dbReference>
<evidence type="ECO:0000313" key="5">
    <source>
        <dbReference type="Proteomes" id="UP000005233"/>
    </source>
</evidence>
<dbReference type="eggNOG" id="arCOG02598">
    <property type="taxonomic scope" value="Archaea"/>
</dbReference>
<dbReference type="EMBL" id="CP003243">
    <property type="protein sequence ID" value="AFC99561.1"/>
    <property type="molecule type" value="Genomic_DNA"/>
</dbReference>
<dbReference type="AlphaFoldDB" id="H8I9E3"/>
<keyword evidence="1 2" id="KW-0597">Phosphoprotein</keyword>
<dbReference type="HOGENOM" id="CLU_000445_69_1_2"/>
<gene>
    <name evidence="4" type="ordered locus">Mtc_0800</name>
</gene>
<reference evidence="4 5" key="1">
    <citation type="journal article" date="2012" name="J. Bacteriol.">
        <title>Complete genome sequence of a thermophilic methanogen, Methanocella conradii HZ254, isolated from Chinese rice field soil.</title>
        <authorList>
            <person name="Lu Z."/>
            <person name="Lu Y."/>
        </authorList>
    </citation>
    <scope>NUCLEOTIDE SEQUENCE [LARGE SCALE GENOMIC DNA]</scope>
    <source>
        <strain evidence="5">DSM 24694 / JCM 17849 / CGMCC 1.5162 / HZ254</strain>
    </source>
</reference>
<sequence length="224" mass="25549">MPKTSSKLILVTDDEPDVVDVIAEKLESMGYRTMKAYSGAECIEMARNSRPDLVFLDIRMSPMDGWEVASVMKNDGSLKEVPIIMLTGMELTLEDIMDRAHLIENYIMKSDATMEKLKEAIEDVLSARTDAERILRMAGKSGVQKEMLLELKARYMRKFTQYRNIKKLYNLYALYEKNNIEQNDVLLSCLKKGLEQQAEDLARLEKMLTAPKQAKKGGRKKNAA</sequence>
<organism evidence="4 5">
    <name type="scientific">Methanocella conradii (strain DSM 24694 / JCM 17849 / CGMCC 1.5162 / HZ254)</name>
    <dbReference type="NCBI Taxonomy" id="1041930"/>
    <lineage>
        <taxon>Archaea</taxon>
        <taxon>Methanobacteriati</taxon>
        <taxon>Methanobacteriota</taxon>
        <taxon>Stenosarchaea group</taxon>
        <taxon>Methanomicrobia</taxon>
        <taxon>Methanocellales</taxon>
        <taxon>Methanocellaceae</taxon>
        <taxon>Methanocella</taxon>
    </lineage>
</organism>
<dbReference type="Gene3D" id="3.40.50.2300">
    <property type="match status" value="1"/>
</dbReference>
<dbReference type="STRING" id="1041930.Mtc_0800"/>
<feature type="domain" description="Response regulatory" evidence="3">
    <location>
        <begin position="8"/>
        <end position="125"/>
    </location>
</feature>
<dbReference type="InterPro" id="IPR011006">
    <property type="entry name" value="CheY-like_superfamily"/>
</dbReference>
<evidence type="ECO:0000256" key="2">
    <source>
        <dbReference type="PROSITE-ProRule" id="PRU00169"/>
    </source>
</evidence>
<evidence type="ECO:0000256" key="1">
    <source>
        <dbReference type="ARBA" id="ARBA00022553"/>
    </source>
</evidence>
<dbReference type="Pfam" id="PF00072">
    <property type="entry name" value="Response_reg"/>
    <property type="match status" value="1"/>
</dbReference>
<feature type="modified residue" description="4-aspartylphosphate" evidence="2">
    <location>
        <position position="57"/>
    </location>
</feature>
<evidence type="ECO:0000259" key="3">
    <source>
        <dbReference type="PROSITE" id="PS50110"/>
    </source>
</evidence>
<dbReference type="KEGG" id="mez:Mtc_0800"/>
<dbReference type="InterPro" id="IPR050595">
    <property type="entry name" value="Bact_response_regulator"/>
</dbReference>